<reference evidence="3 4" key="1">
    <citation type="submission" date="2019-07" db="EMBL/GenBank/DDBJ databases">
        <title>Whole genome shotgun sequence of Marinococcus halophilus NBRC 102359.</title>
        <authorList>
            <person name="Hosoyama A."/>
            <person name="Uohara A."/>
            <person name="Ohji S."/>
            <person name="Ichikawa N."/>
        </authorList>
    </citation>
    <scope>NUCLEOTIDE SEQUENCE [LARGE SCALE GENOMIC DNA]</scope>
    <source>
        <strain evidence="3 4">NBRC 102359</strain>
    </source>
</reference>
<dbReference type="PANTHER" id="PTHR31377:SF0">
    <property type="entry name" value="AGMATINE DEIMINASE-RELATED"/>
    <property type="match status" value="1"/>
</dbReference>
<dbReference type="NCBIfam" id="TIGR03380">
    <property type="entry name" value="agmatine_aguA"/>
    <property type="match status" value="1"/>
</dbReference>
<evidence type="ECO:0000256" key="2">
    <source>
        <dbReference type="HAMAP-Rule" id="MF_01841"/>
    </source>
</evidence>
<dbReference type="SUPFAM" id="SSF55909">
    <property type="entry name" value="Pentein"/>
    <property type="match status" value="1"/>
</dbReference>
<comment type="similarity">
    <text evidence="2">Belongs to the agmatine deiminase family.</text>
</comment>
<feature type="active site" description="Amidino-cysteine intermediate" evidence="2">
    <location>
        <position position="356"/>
    </location>
</feature>
<dbReference type="Gene3D" id="3.75.10.10">
    <property type="entry name" value="L-arginine/glycine Amidinotransferase, Chain A"/>
    <property type="match status" value="1"/>
</dbReference>
<evidence type="ECO:0000313" key="3">
    <source>
        <dbReference type="EMBL" id="GEK59932.1"/>
    </source>
</evidence>
<dbReference type="GO" id="GO:0004668">
    <property type="term" value="F:protein-arginine deiminase activity"/>
    <property type="evidence" value="ECO:0007669"/>
    <property type="project" value="InterPro"/>
</dbReference>
<dbReference type="HAMAP" id="MF_01841">
    <property type="entry name" value="Agmatine_deimin"/>
    <property type="match status" value="1"/>
</dbReference>
<evidence type="ECO:0000256" key="1">
    <source>
        <dbReference type="ARBA" id="ARBA00022801"/>
    </source>
</evidence>
<dbReference type="OrthoDB" id="9808013at2"/>
<dbReference type="Pfam" id="PF04371">
    <property type="entry name" value="PAD_porph"/>
    <property type="match status" value="1"/>
</dbReference>
<gene>
    <name evidence="3" type="primary">aguA2</name>
    <name evidence="2" type="synonym">aguA</name>
    <name evidence="3" type="ORF">MHA01_28370</name>
</gene>
<comment type="catalytic activity">
    <reaction evidence="2">
        <text>agmatine + H2O = N-carbamoylputrescine + NH4(+)</text>
        <dbReference type="Rhea" id="RHEA:18037"/>
        <dbReference type="ChEBI" id="CHEBI:15377"/>
        <dbReference type="ChEBI" id="CHEBI:28938"/>
        <dbReference type="ChEBI" id="CHEBI:58145"/>
        <dbReference type="ChEBI" id="CHEBI:58318"/>
        <dbReference type="EC" id="3.5.3.12"/>
    </reaction>
</comment>
<evidence type="ECO:0000313" key="4">
    <source>
        <dbReference type="Proteomes" id="UP000321051"/>
    </source>
</evidence>
<dbReference type="EC" id="3.5.3.12" evidence="2"/>
<dbReference type="GO" id="GO:0047632">
    <property type="term" value="F:agmatine deiminase activity"/>
    <property type="evidence" value="ECO:0007669"/>
    <property type="project" value="UniProtKB-UniRule"/>
</dbReference>
<name>A0A510Y967_MARHA</name>
<proteinExistence type="inferred from homology"/>
<keyword evidence="1 2" id="KW-0378">Hydrolase</keyword>
<dbReference type="Proteomes" id="UP000321051">
    <property type="component" value="Unassembled WGS sequence"/>
</dbReference>
<dbReference type="RefSeq" id="WP_094908934.1">
    <property type="nucleotide sequence ID" value="NZ_BJUN01000022.1"/>
</dbReference>
<sequence>MTTLHSQPVSDGFRMPGEFEPHTGTWMLWPHRTDTWRAGAKPGQKVFKEIASAISRFEPVTVCVRAEQYQHARAILPDEVRVLEMSFNDAWMRDIGPLFLIDDKGGLRGADFQFNAWGGINKSLYFPWDQDVLVSQKVLETERVDRYNCTDLVLEGGGIYPDGEGTLITTKECLLNTNRNPNWSQEEIEQRLKETLNVQKIIWLERGLVGDETDGHIDEVLCYIRPGEVALSWTDDPEHPQYAVLNECYEKLAGERDASGRAFTIHKIPLPEQPVLTEQESEEIDHTIDSYARLPNDPCIASYVNCYLCNEAVILPQFNDPLDKEAVKIFSTLFPEREIVPIYTRELSLAGGNIHCITQQQPAR</sequence>
<dbReference type="NCBIfam" id="NF010070">
    <property type="entry name" value="PRK13551.1"/>
    <property type="match status" value="1"/>
</dbReference>
<comment type="caution">
    <text evidence="3">The sequence shown here is derived from an EMBL/GenBank/DDBJ whole genome shotgun (WGS) entry which is preliminary data.</text>
</comment>
<dbReference type="InterPro" id="IPR007466">
    <property type="entry name" value="Peptidyl-Arg-deiminase_porph"/>
</dbReference>
<dbReference type="GO" id="GO:0009446">
    <property type="term" value="P:putrescine biosynthetic process"/>
    <property type="evidence" value="ECO:0007669"/>
    <property type="project" value="InterPro"/>
</dbReference>
<dbReference type="PANTHER" id="PTHR31377">
    <property type="entry name" value="AGMATINE DEIMINASE-RELATED"/>
    <property type="match status" value="1"/>
</dbReference>
<protein>
    <recommendedName>
        <fullName evidence="2">Putative agmatine deiminase</fullName>
        <ecNumber evidence="2">3.5.3.12</ecNumber>
    </recommendedName>
    <alternativeName>
        <fullName evidence="2">Agmatine iminohydrolase</fullName>
    </alternativeName>
</protein>
<dbReference type="InterPro" id="IPR017754">
    <property type="entry name" value="Agmatine_deiminase"/>
</dbReference>
<keyword evidence="4" id="KW-1185">Reference proteome</keyword>
<accession>A0A510Y967</accession>
<dbReference type="AlphaFoldDB" id="A0A510Y967"/>
<organism evidence="3 4">
    <name type="scientific">Marinococcus halophilus</name>
    <dbReference type="NCBI Taxonomy" id="1371"/>
    <lineage>
        <taxon>Bacteria</taxon>
        <taxon>Bacillati</taxon>
        <taxon>Bacillota</taxon>
        <taxon>Bacilli</taxon>
        <taxon>Bacillales</taxon>
        <taxon>Bacillaceae</taxon>
        <taxon>Marinococcus</taxon>
    </lineage>
</organism>
<dbReference type="EMBL" id="BJUN01000022">
    <property type="protein sequence ID" value="GEK59932.1"/>
    <property type="molecule type" value="Genomic_DNA"/>
</dbReference>